<feature type="compositionally biased region" description="Basic and acidic residues" evidence="1">
    <location>
        <begin position="487"/>
        <end position="504"/>
    </location>
</feature>
<reference evidence="2 3" key="1">
    <citation type="submission" date="2012-07" db="EMBL/GenBank/DDBJ databases">
        <authorList>
            <person name="Durkin A.S."/>
            <person name="McCorrison J."/>
            <person name="Torralba M."/>
            <person name="Gillis M."/>
            <person name="Methe B."/>
            <person name="Sutton G."/>
            <person name="Nelson K.E."/>
        </authorList>
    </citation>
    <scope>NUCLEOTIDE SEQUENCE [LARGE SCALE GENOMIC DNA]</scope>
    <source>
        <strain evidence="2 3">OBRC8</strain>
    </source>
</reference>
<dbReference type="AlphaFoldDB" id="J5ULJ6"/>
<protein>
    <submittedName>
        <fullName evidence="2">Uncharacterized protein</fullName>
    </submittedName>
</protein>
<dbReference type="Proteomes" id="UP000005244">
    <property type="component" value="Unassembled WGS sequence"/>
</dbReference>
<organism evidence="2 3">
    <name type="scientific">Peptoanaerobacter stomatis</name>
    <dbReference type="NCBI Taxonomy" id="796937"/>
    <lineage>
        <taxon>Bacteria</taxon>
        <taxon>Bacillati</taxon>
        <taxon>Bacillota</taxon>
        <taxon>Clostridia</taxon>
        <taxon>Peptostreptococcales</taxon>
        <taxon>Filifactoraceae</taxon>
        <taxon>Peptoanaerobacter</taxon>
    </lineage>
</organism>
<accession>J5ULJ6</accession>
<feature type="compositionally biased region" description="Polar residues" evidence="1">
    <location>
        <begin position="472"/>
        <end position="486"/>
    </location>
</feature>
<keyword evidence="3" id="KW-1185">Reference proteome</keyword>
<comment type="caution">
    <text evidence="2">The sequence shown here is derived from an EMBL/GenBank/DDBJ whole genome shotgun (WGS) entry which is preliminary data.</text>
</comment>
<sequence length="504" mass="62349">MLDYSYIVKNIKEGVSMKKLAILAGLLALSIMTPIAYCEQTLTQEEKDILSYGRREGLYFDGEYNSRNREYYRYYDDNDNYTTYYDNGRRYYVKEYTYMDRDDKKHYVRIRYYYGVNDEKVYDIEDYYYNSYGEKRYVKNDTNLRNYNLSSDIFSQESYNTKTVDGKRHYIYEDTYRHNDIKHYVTIDYYYKDSDKIYTIKDYYYDKDSDKRYIVDVDEKKLDDSDLKYYLEYYLKSDEYKDREKYYGTSRNRRDYGYYYDKNGRKIYYDDEYRNRRYYDDFKYTNEEDYLWKLNHMSNVRAKYKNGQKYFRDDKIYEYEYEYNKDYIKYNSIANLLPSKLPPNLNSWPKKENLTSKKRDFVDDLARQIEFERSYMGRNYFNQNVADNLLKKYFPKAYEDTSNSKGRLEAFLYYFGFADAFYDKYNDTRDMRGFLYNYAEPMFSLYRNFESGYYTSKEINDMMNSDIKTKEQSQNTLRQKSPTQTQLDEKAYFEEKNKKIQQER</sequence>
<evidence type="ECO:0000313" key="3">
    <source>
        <dbReference type="Proteomes" id="UP000005244"/>
    </source>
</evidence>
<proteinExistence type="predicted"/>
<evidence type="ECO:0000256" key="1">
    <source>
        <dbReference type="SAM" id="MobiDB-lite"/>
    </source>
</evidence>
<feature type="region of interest" description="Disordered" evidence="1">
    <location>
        <begin position="469"/>
        <end position="504"/>
    </location>
</feature>
<name>J5ULJ6_9FIRM</name>
<evidence type="ECO:0000313" key="2">
    <source>
        <dbReference type="EMBL" id="EJU23469.1"/>
    </source>
</evidence>
<gene>
    <name evidence="2" type="ORF">HMPREF1143_2179</name>
</gene>
<dbReference type="EMBL" id="ALNK01000015">
    <property type="protein sequence ID" value="EJU23469.1"/>
    <property type="molecule type" value="Genomic_DNA"/>
</dbReference>